<keyword evidence="1" id="KW-1133">Transmembrane helix</keyword>
<dbReference type="Proteomes" id="UP000708208">
    <property type="component" value="Unassembled WGS sequence"/>
</dbReference>
<comment type="caution">
    <text evidence="2">The sequence shown here is derived from an EMBL/GenBank/DDBJ whole genome shotgun (WGS) entry which is preliminary data.</text>
</comment>
<dbReference type="EMBL" id="CAJVCH010570353">
    <property type="protein sequence ID" value="CAG7834732.1"/>
    <property type="molecule type" value="Genomic_DNA"/>
</dbReference>
<evidence type="ECO:0000313" key="2">
    <source>
        <dbReference type="EMBL" id="CAG7834732.1"/>
    </source>
</evidence>
<keyword evidence="1" id="KW-0472">Membrane</keyword>
<reference evidence="2" key="1">
    <citation type="submission" date="2021-06" db="EMBL/GenBank/DDBJ databases">
        <authorList>
            <person name="Hodson N. C."/>
            <person name="Mongue J. A."/>
            <person name="Jaron S. K."/>
        </authorList>
    </citation>
    <scope>NUCLEOTIDE SEQUENCE</scope>
</reference>
<keyword evidence="3" id="KW-1185">Reference proteome</keyword>
<gene>
    <name evidence="2" type="ORF">AFUS01_LOCUS44204</name>
</gene>
<protein>
    <submittedName>
        <fullName evidence="2">Uncharacterized protein</fullName>
    </submittedName>
</protein>
<feature type="transmembrane region" description="Helical" evidence="1">
    <location>
        <begin position="7"/>
        <end position="26"/>
    </location>
</feature>
<accession>A0A8J2PZV7</accession>
<keyword evidence="1" id="KW-0812">Transmembrane</keyword>
<organism evidence="2 3">
    <name type="scientific">Allacma fusca</name>
    <dbReference type="NCBI Taxonomy" id="39272"/>
    <lineage>
        <taxon>Eukaryota</taxon>
        <taxon>Metazoa</taxon>
        <taxon>Ecdysozoa</taxon>
        <taxon>Arthropoda</taxon>
        <taxon>Hexapoda</taxon>
        <taxon>Collembola</taxon>
        <taxon>Symphypleona</taxon>
        <taxon>Sminthuridae</taxon>
        <taxon>Allacma</taxon>
    </lineage>
</organism>
<dbReference type="AlphaFoldDB" id="A0A8J2PZV7"/>
<name>A0A8J2PZV7_9HEXA</name>
<proteinExistence type="predicted"/>
<evidence type="ECO:0000313" key="3">
    <source>
        <dbReference type="Proteomes" id="UP000708208"/>
    </source>
</evidence>
<evidence type="ECO:0000256" key="1">
    <source>
        <dbReference type="SAM" id="Phobius"/>
    </source>
</evidence>
<sequence>MSSVNIIKIKVCVSAIYIPVLTFSLLLRTFDFTTFISLCTDIATPTSLFATITSILPSSQTQANCKAKISFNWKMVSHLALCVLLVVSTHMTYVSGECCYDSNGVCADGTYSTPCCGHGPCNIFCCNCDGGCRRFGTGGRLSPNQTNEPLFDGPTCRDVNGIEGENEQDVEISGHGLRNTADSFLFAGNDRAFDSY</sequence>
<dbReference type="OrthoDB" id="8015076at2759"/>